<feature type="region of interest" description="Disordered" evidence="1">
    <location>
        <begin position="237"/>
        <end position="265"/>
    </location>
</feature>
<dbReference type="InterPro" id="IPR013403">
    <property type="entry name" value="CRISPR-assoc_prot_Csb1/Cas7u"/>
</dbReference>
<evidence type="ECO:0000256" key="1">
    <source>
        <dbReference type="SAM" id="MobiDB-lite"/>
    </source>
</evidence>
<name>A0A653ERR5_9MYCO</name>
<organism evidence="2">
    <name type="scientific">Mycobacterium riyadhense</name>
    <dbReference type="NCBI Taxonomy" id="486698"/>
    <lineage>
        <taxon>Bacteria</taxon>
        <taxon>Bacillati</taxon>
        <taxon>Actinomycetota</taxon>
        <taxon>Actinomycetes</taxon>
        <taxon>Mycobacteriales</taxon>
        <taxon>Mycobacteriaceae</taxon>
        <taxon>Mycobacterium</taxon>
    </lineage>
</organism>
<dbReference type="EMBL" id="LR589101">
    <property type="protein sequence ID" value="VTP00245.1"/>
    <property type="molecule type" value="Genomic_DNA"/>
</dbReference>
<accession>A0A653ERR5</accession>
<proteinExistence type="predicted"/>
<evidence type="ECO:0000313" key="2">
    <source>
        <dbReference type="EMBL" id="VTP00245.1"/>
    </source>
</evidence>
<reference evidence="2" key="1">
    <citation type="submission" date="2019-05" db="EMBL/GenBank/DDBJ databases">
        <authorList>
            <person name="Naeem R."/>
            <person name="Antony C."/>
            <person name="Guan Q."/>
        </authorList>
    </citation>
    <scope>NUCLEOTIDE SEQUENCE</scope>
    <source>
        <strain evidence="2">2</strain>
    </source>
</reference>
<dbReference type="NCBIfam" id="TIGR02570">
    <property type="entry name" value="cas7_GSU0053"/>
    <property type="match status" value="1"/>
</dbReference>
<feature type="compositionally biased region" description="Basic and acidic residues" evidence="1">
    <location>
        <begin position="237"/>
        <end position="254"/>
    </location>
</feature>
<dbReference type="Pfam" id="PF09617">
    <property type="entry name" value="Cas_GSU0053"/>
    <property type="match status" value="1"/>
</dbReference>
<gene>
    <name evidence="2" type="ORF">BIN_B_03422</name>
</gene>
<protein>
    <submittedName>
        <fullName evidence="2">CRISPR-associated protein (Cas_GSU0053)</fullName>
    </submittedName>
</protein>
<sequence>MNAITYGELREAVAGGGVALRSVLAMQPAGGRGDRVYPATYSADGGRTKYAVEGPSHDADDEYARVLLDSVASQANRLEQALENAWDAGELEFPVAFVDFRDYESVRDLDRITVLRAPHRIADALFRDSLLDGTLFRLSGVGRAITDARPDNATSMFRYAPTCLLFGVWDSTGPQGGRGSKFQRAIVSEIVGHDVKLAVKVSSRIDPAAIERDAAKIYEAKDPDHMWTLDPGKARIEKGEPRLFGPPKEKERGRPSLINHGNHPPNIDRQAGGVLVDHATQTLVLSLAALRKLRFTHDAAGSLLDGQRRREAEVAARTAVASLGVAAAALQVDNDYDLRSRCLLLPQGRPTLEILGRDGSTVGTYSLDGSTVGGLVAEAAEQAAKVGIGWHQDEIRLEPAPKLVRLIELSRELNFELEAE</sequence>
<dbReference type="AlphaFoldDB" id="A0A653ERR5"/>